<dbReference type="PANTHER" id="PTHR44757">
    <property type="entry name" value="DIGUANYLATE CYCLASE DGCP"/>
    <property type="match status" value="1"/>
</dbReference>
<dbReference type="Pfam" id="PF07696">
    <property type="entry name" value="7TMR-DISMED2"/>
    <property type="match status" value="1"/>
</dbReference>
<dbReference type="CDD" id="cd01949">
    <property type="entry name" value="GGDEF"/>
    <property type="match status" value="1"/>
</dbReference>
<dbReference type="InterPro" id="IPR000014">
    <property type="entry name" value="PAS"/>
</dbReference>
<dbReference type="PANTHER" id="PTHR44757:SF2">
    <property type="entry name" value="BIOFILM ARCHITECTURE MAINTENANCE PROTEIN MBAA"/>
    <property type="match status" value="1"/>
</dbReference>
<feature type="transmembrane region" description="Helical" evidence="2">
    <location>
        <begin position="247"/>
        <end position="269"/>
    </location>
</feature>
<evidence type="ECO:0000259" key="5">
    <source>
        <dbReference type="PROSITE" id="PS50883"/>
    </source>
</evidence>
<dbReference type="InterPro" id="IPR000160">
    <property type="entry name" value="GGDEF_dom"/>
</dbReference>
<dbReference type="InterPro" id="IPR043128">
    <property type="entry name" value="Rev_trsase/Diguanyl_cyclase"/>
</dbReference>
<feature type="transmembrane region" description="Helical" evidence="2">
    <location>
        <begin position="366"/>
        <end position="387"/>
    </location>
</feature>
<dbReference type="Pfam" id="PF08447">
    <property type="entry name" value="PAS_3"/>
    <property type="match status" value="1"/>
</dbReference>
<keyword evidence="2" id="KW-0472">Membrane</keyword>
<dbReference type="Gene3D" id="3.20.20.450">
    <property type="entry name" value="EAL domain"/>
    <property type="match status" value="1"/>
</dbReference>
<dbReference type="NCBIfam" id="TIGR00229">
    <property type="entry name" value="sensory_box"/>
    <property type="match status" value="1"/>
</dbReference>
<dbReference type="SMART" id="SM00091">
    <property type="entry name" value="PAS"/>
    <property type="match status" value="1"/>
</dbReference>
<dbReference type="Pfam" id="PF00990">
    <property type="entry name" value="GGDEF"/>
    <property type="match status" value="1"/>
</dbReference>
<dbReference type="SMART" id="SM00052">
    <property type="entry name" value="EAL"/>
    <property type="match status" value="1"/>
</dbReference>
<dbReference type="PROSITE" id="PS50887">
    <property type="entry name" value="GGDEF"/>
    <property type="match status" value="1"/>
</dbReference>
<dbReference type="PROSITE" id="PS50112">
    <property type="entry name" value="PAS"/>
    <property type="match status" value="1"/>
</dbReference>
<feature type="domain" description="GGDEF" evidence="6">
    <location>
        <begin position="593"/>
        <end position="727"/>
    </location>
</feature>
<dbReference type="PROSITE" id="PS50113">
    <property type="entry name" value="PAC"/>
    <property type="match status" value="1"/>
</dbReference>
<dbReference type="InterPro" id="IPR029787">
    <property type="entry name" value="Nucleotide_cyclase"/>
</dbReference>
<dbReference type="SUPFAM" id="SSF55073">
    <property type="entry name" value="Nucleotide cyclase"/>
    <property type="match status" value="1"/>
</dbReference>
<dbReference type="SMART" id="SM00086">
    <property type="entry name" value="PAC"/>
    <property type="match status" value="1"/>
</dbReference>
<dbReference type="InterPro" id="IPR011622">
    <property type="entry name" value="7TMR_DISM_rcpt_extracell_dom2"/>
</dbReference>
<evidence type="ECO:0000256" key="1">
    <source>
        <dbReference type="SAM" id="MobiDB-lite"/>
    </source>
</evidence>
<dbReference type="InterPro" id="IPR013655">
    <property type="entry name" value="PAS_fold_3"/>
</dbReference>
<proteinExistence type="predicted"/>
<evidence type="ECO:0000313" key="7">
    <source>
        <dbReference type="EMBL" id="MTV29874.1"/>
    </source>
</evidence>
<dbReference type="InterPro" id="IPR052155">
    <property type="entry name" value="Biofilm_reg_signaling"/>
</dbReference>
<comment type="caution">
    <text evidence="7">The sequence shown here is derived from an EMBL/GenBank/DDBJ whole genome shotgun (WGS) entry which is preliminary data.</text>
</comment>
<dbReference type="InterPro" id="IPR000700">
    <property type="entry name" value="PAS-assoc_C"/>
</dbReference>
<feature type="transmembrane region" description="Helical" evidence="2">
    <location>
        <begin position="314"/>
        <end position="333"/>
    </location>
</feature>
<accession>A0A6N8DM70</accession>
<dbReference type="Gene3D" id="3.30.450.20">
    <property type="entry name" value="PAS domain"/>
    <property type="match status" value="1"/>
</dbReference>
<sequence>MARQTHIRHEQGAGVPPCRPTAKPLRGKLSAQGHVRPFRLVLPLLLAIFAWLAIGLPAGAVESVRVPPDASAIDLTRWVETYSNQGDRIQVSTAPGSDGIVRRIEVHAREQGARPSWIVFALTNDTDEQMERLIVAPHFRMVNSGVIWPDLGSERITEITASQGEAPEKQENSDADVFKLTLDPGATVTYVAELKTPKLPQLYLWEPESYKDKTNSLTLYQGIVIGIAGLLALFLTIVFVVKGAVIFPAAAALAWAVLAYVSIDFGFWSKIFGTEANADRIWRAGAETVLAATLVVFLFAYLNLSRWHVRASQLAVVWIVFLLALAGLAVYDAPVASGVARISLATIAGVGFILVVYLATHGIERAVMLIPTWLLLMVWVAAAGFTVTGSINNDLASPALLGGLVLLVMLIGFTIMQSAFAAGGVAHGAITDVERKALALTGANEIIFDWDVVSDQIYVSPEIEEHLGLSRGALEGPASSWINILHPQERDRYRACLDTVIEQRRGRIAQDFRLHAADGHYFWFRLRARPVVGPDGQVVRLVGTLADVTDQKNALERLLHDAVHDNLTGLPNREIFFDRLDMSLTLAETHEAHRPTVICIDIDRFKRINDSVGVSAGDSILLTVARRLGRILQPRDTLARISNDLFAIILVSQDQTEAIVALADRIRRTLSTPVTFANREIGLSVSIGIALYDPQWHPKREDMLKDAEIAMRYAKRDGGGRIEVFRPSMRSQTSNQQALESELRRAIDRDEIKLLFLPVVRLQDRTVAGFETMLRWQHPRIGKIEQGDFLPLAEDTGLSIDLSLFVLQRAARELAAWQKALVVDPPIFVTVNVSSRQLLRNDLVTDVKNVLTRAHLAPGSFRLEMSETLAMENPEFTSQLLGRLKDVGAGLSLDDFGSGYSSLAYLQRFPFDSIKIDRAFVRQEGGGDRAAMLRSIVSLAHDFGMEVIAEGAENESDVIELSQIGCEYAQGFAFGQPLTTSDARKLVGAAAEPVA</sequence>
<dbReference type="Proteomes" id="UP000439113">
    <property type="component" value="Unassembled WGS sequence"/>
</dbReference>
<dbReference type="AlphaFoldDB" id="A0A6N8DM70"/>
<dbReference type="SUPFAM" id="SSF141868">
    <property type="entry name" value="EAL domain-like"/>
    <property type="match status" value="1"/>
</dbReference>
<name>A0A6N8DM70_RHOAC</name>
<dbReference type="NCBIfam" id="TIGR00254">
    <property type="entry name" value="GGDEF"/>
    <property type="match status" value="1"/>
</dbReference>
<keyword evidence="2" id="KW-0812">Transmembrane</keyword>
<feature type="transmembrane region" description="Helical" evidence="2">
    <location>
        <begin position="339"/>
        <end position="359"/>
    </location>
</feature>
<keyword evidence="2" id="KW-1133">Transmembrane helix</keyword>
<dbReference type="PROSITE" id="PS50883">
    <property type="entry name" value="EAL"/>
    <property type="match status" value="1"/>
</dbReference>
<dbReference type="InterPro" id="IPR035919">
    <property type="entry name" value="EAL_sf"/>
</dbReference>
<reference evidence="7 8" key="1">
    <citation type="submission" date="2019-11" db="EMBL/GenBank/DDBJ databases">
        <title>Whole-genome sequence of a Rhodoblastus acidophilus DSM 142.</title>
        <authorList>
            <person name="Kyndt J.A."/>
            <person name="Meyer T.E."/>
        </authorList>
    </citation>
    <scope>NUCLEOTIDE SEQUENCE [LARGE SCALE GENOMIC DNA]</scope>
    <source>
        <strain evidence="7 8">DSM 142</strain>
    </source>
</reference>
<protein>
    <submittedName>
        <fullName evidence="7">EAL domain-containing protein</fullName>
    </submittedName>
</protein>
<evidence type="ECO:0000256" key="2">
    <source>
        <dbReference type="SAM" id="Phobius"/>
    </source>
</evidence>
<gene>
    <name evidence="7" type="ORF">GJ654_02565</name>
</gene>
<dbReference type="Pfam" id="PF00563">
    <property type="entry name" value="EAL"/>
    <property type="match status" value="1"/>
</dbReference>
<dbReference type="SUPFAM" id="SSF55785">
    <property type="entry name" value="PYP-like sensor domain (PAS domain)"/>
    <property type="match status" value="1"/>
</dbReference>
<feature type="transmembrane region" description="Helical" evidence="2">
    <location>
        <begin position="281"/>
        <end position="302"/>
    </location>
</feature>
<evidence type="ECO:0000259" key="6">
    <source>
        <dbReference type="PROSITE" id="PS50887"/>
    </source>
</evidence>
<dbReference type="CDD" id="cd00130">
    <property type="entry name" value="PAS"/>
    <property type="match status" value="1"/>
</dbReference>
<dbReference type="InterPro" id="IPR035965">
    <property type="entry name" value="PAS-like_dom_sf"/>
</dbReference>
<dbReference type="Gene3D" id="3.30.70.270">
    <property type="match status" value="1"/>
</dbReference>
<feature type="region of interest" description="Disordered" evidence="1">
    <location>
        <begin position="1"/>
        <end position="25"/>
    </location>
</feature>
<dbReference type="InterPro" id="IPR001633">
    <property type="entry name" value="EAL_dom"/>
</dbReference>
<dbReference type="EMBL" id="WNKS01000002">
    <property type="protein sequence ID" value="MTV29874.1"/>
    <property type="molecule type" value="Genomic_DNA"/>
</dbReference>
<feature type="domain" description="PAC" evidence="4">
    <location>
        <begin position="508"/>
        <end position="560"/>
    </location>
</feature>
<evidence type="ECO:0000259" key="4">
    <source>
        <dbReference type="PROSITE" id="PS50113"/>
    </source>
</evidence>
<dbReference type="CDD" id="cd01948">
    <property type="entry name" value="EAL"/>
    <property type="match status" value="1"/>
</dbReference>
<feature type="transmembrane region" description="Helical" evidence="2">
    <location>
        <begin position="219"/>
        <end position="240"/>
    </location>
</feature>
<evidence type="ECO:0000313" key="8">
    <source>
        <dbReference type="Proteomes" id="UP000439113"/>
    </source>
</evidence>
<feature type="domain" description="EAL" evidence="5">
    <location>
        <begin position="736"/>
        <end position="991"/>
    </location>
</feature>
<feature type="transmembrane region" description="Helical" evidence="2">
    <location>
        <begin position="399"/>
        <end position="426"/>
    </location>
</feature>
<organism evidence="7 8">
    <name type="scientific">Rhodoblastus acidophilus</name>
    <name type="common">Rhodopseudomonas acidophila</name>
    <dbReference type="NCBI Taxonomy" id="1074"/>
    <lineage>
        <taxon>Bacteria</taxon>
        <taxon>Pseudomonadati</taxon>
        <taxon>Pseudomonadota</taxon>
        <taxon>Alphaproteobacteria</taxon>
        <taxon>Hyphomicrobiales</taxon>
        <taxon>Rhodoblastaceae</taxon>
        <taxon>Rhodoblastus</taxon>
    </lineage>
</organism>
<evidence type="ECO:0000259" key="3">
    <source>
        <dbReference type="PROSITE" id="PS50112"/>
    </source>
</evidence>
<dbReference type="OrthoDB" id="9814202at2"/>
<dbReference type="SMART" id="SM00267">
    <property type="entry name" value="GGDEF"/>
    <property type="match status" value="1"/>
</dbReference>
<dbReference type="InterPro" id="IPR001610">
    <property type="entry name" value="PAC"/>
</dbReference>
<feature type="domain" description="PAS" evidence="3">
    <location>
        <begin position="432"/>
        <end position="504"/>
    </location>
</feature>